<dbReference type="Proteomes" id="UP000646738">
    <property type="component" value="Unassembled WGS sequence"/>
</dbReference>
<accession>A0ABQ3RB68</accession>
<evidence type="ECO:0000313" key="3">
    <source>
        <dbReference type="Proteomes" id="UP000646738"/>
    </source>
</evidence>
<dbReference type="EMBL" id="BNEA01000015">
    <property type="protein sequence ID" value="GHI53101.1"/>
    <property type="molecule type" value="Genomic_DNA"/>
</dbReference>
<gene>
    <name evidence="2" type="ORF">Srubr_29470</name>
</gene>
<dbReference type="InterPro" id="IPR005025">
    <property type="entry name" value="FMN_Rdtase-like_dom"/>
</dbReference>
<dbReference type="InterPro" id="IPR050712">
    <property type="entry name" value="NAD(P)H-dep_reductase"/>
</dbReference>
<keyword evidence="3" id="KW-1185">Reference proteome</keyword>
<dbReference type="SUPFAM" id="SSF52218">
    <property type="entry name" value="Flavoproteins"/>
    <property type="match status" value="1"/>
</dbReference>
<dbReference type="PANTHER" id="PTHR30543:SF21">
    <property type="entry name" value="NAD(P)H-DEPENDENT FMN REDUCTASE LOT6"/>
    <property type="match status" value="1"/>
</dbReference>
<proteinExistence type="predicted"/>
<evidence type="ECO:0000259" key="1">
    <source>
        <dbReference type="Pfam" id="PF03358"/>
    </source>
</evidence>
<protein>
    <submittedName>
        <fullName evidence="2">Reductase</fullName>
    </submittedName>
</protein>
<sequence length="221" mass="24301">MRGRPIAAGSGSTRVEFTYRRMPSVGAMTEEALDNRLRIAVVIGSVRRPRMAEPLAAWLERELGAAHWLDLDMIDLASVSLPMHEMQPGGAAASPISGRLAAADGFVFLTPEYNHSFPAPVKNVIDWHMTEWAYKPVAFVGYGGSGGIRAIEQLRAVFPELRATTVRESVLLPMPWEHLDADGRFVPPPGTEQALHTTIRELRVWAQALRSLRAADPAGRK</sequence>
<dbReference type="PANTHER" id="PTHR30543">
    <property type="entry name" value="CHROMATE REDUCTASE"/>
    <property type="match status" value="1"/>
</dbReference>
<dbReference type="InterPro" id="IPR029039">
    <property type="entry name" value="Flavoprotein-like_sf"/>
</dbReference>
<dbReference type="Gene3D" id="3.40.50.360">
    <property type="match status" value="1"/>
</dbReference>
<feature type="domain" description="NADPH-dependent FMN reductase-like" evidence="1">
    <location>
        <begin position="38"/>
        <end position="173"/>
    </location>
</feature>
<comment type="caution">
    <text evidence="2">The sequence shown here is derived from an EMBL/GenBank/DDBJ whole genome shotgun (WGS) entry which is preliminary data.</text>
</comment>
<name>A0ABQ3RB68_STRRR</name>
<organism evidence="2 3">
    <name type="scientific">Streptomyces rubradiris</name>
    <name type="common">Streptomyces achromogenes subsp. rubradiris</name>
    <dbReference type="NCBI Taxonomy" id="285531"/>
    <lineage>
        <taxon>Bacteria</taxon>
        <taxon>Bacillati</taxon>
        <taxon>Actinomycetota</taxon>
        <taxon>Actinomycetes</taxon>
        <taxon>Kitasatosporales</taxon>
        <taxon>Streptomycetaceae</taxon>
        <taxon>Streptomyces</taxon>
    </lineage>
</organism>
<evidence type="ECO:0000313" key="2">
    <source>
        <dbReference type="EMBL" id="GHI53101.1"/>
    </source>
</evidence>
<dbReference type="Pfam" id="PF03358">
    <property type="entry name" value="FMN_red"/>
    <property type="match status" value="1"/>
</dbReference>
<reference evidence="3" key="1">
    <citation type="submission" date="2023-07" db="EMBL/GenBank/DDBJ databases">
        <title>Whole genome shotgun sequence of Streptomyces achromogenes subsp. rubradiris NBRC 14000.</title>
        <authorList>
            <person name="Komaki H."/>
            <person name="Tamura T."/>
        </authorList>
    </citation>
    <scope>NUCLEOTIDE SEQUENCE [LARGE SCALE GENOMIC DNA]</scope>
    <source>
        <strain evidence="3">NBRC 14000</strain>
    </source>
</reference>